<reference evidence="1" key="2">
    <citation type="submission" date="2021-09" db="EMBL/GenBank/DDBJ databases">
        <authorList>
            <person name="Jia N."/>
            <person name="Wang J."/>
            <person name="Shi W."/>
            <person name="Du L."/>
            <person name="Sun Y."/>
            <person name="Zhan W."/>
            <person name="Jiang J."/>
            <person name="Wang Q."/>
            <person name="Zhang B."/>
            <person name="Ji P."/>
            <person name="Sakyi L.B."/>
            <person name="Cui X."/>
            <person name="Yuan T."/>
            <person name="Jiang B."/>
            <person name="Yang W."/>
            <person name="Lam T.T.-Y."/>
            <person name="Chang Q."/>
            <person name="Ding S."/>
            <person name="Wang X."/>
            <person name="Zhu J."/>
            <person name="Ruan X."/>
            <person name="Zhao L."/>
            <person name="Wei J."/>
            <person name="Que T."/>
            <person name="Du C."/>
            <person name="Cheng J."/>
            <person name="Dai P."/>
            <person name="Han X."/>
            <person name="Huang E."/>
            <person name="Gao Y."/>
            <person name="Liu J."/>
            <person name="Shao H."/>
            <person name="Ye R."/>
            <person name="Li L."/>
            <person name="Wei W."/>
            <person name="Wang X."/>
            <person name="Wang C."/>
            <person name="Huo Q."/>
            <person name="Li W."/>
            <person name="Guo W."/>
            <person name="Chen H."/>
            <person name="Chen S."/>
            <person name="Zhou L."/>
            <person name="Zhou L."/>
            <person name="Ni X."/>
            <person name="Tian J."/>
            <person name="Zhou Y."/>
            <person name="Sheng Y."/>
            <person name="Liu T."/>
            <person name="Pan Y."/>
            <person name="Xia L."/>
            <person name="Li J."/>
            <person name="Zhao F."/>
            <person name="Cao W."/>
        </authorList>
    </citation>
    <scope>NUCLEOTIDE SEQUENCE</scope>
    <source>
        <strain evidence="1">Rmic-2018</strain>
        <tissue evidence="1">Larvae</tissue>
    </source>
</reference>
<name>A0A9J6DX37_RHIMP</name>
<evidence type="ECO:0000313" key="1">
    <source>
        <dbReference type="EMBL" id="KAH8026606.1"/>
    </source>
</evidence>
<dbReference type="AlphaFoldDB" id="A0A9J6DX37"/>
<accession>A0A9J6DX37</accession>
<keyword evidence="2" id="KW-1185">Reference proteome</keyword>
<reference evidence="1" key="1">
    <citation type="journal article" date="2020" name="Cell">
        <title>Large-Scale Comparative Analyses of Tick Genomes Elucidate Their Genetic Diversity and Vector Capacities.</title>
        <authorList>
            <consortium name="Tick Genome and Microbiome Consortium (TIGMIC)"/>
            <person name="Jia N."/>
            <person name="Wang J."/>
            <person name="Shi W."/>
            <person name="Du L."/>
            <person name="Sun Y."/>
            <person name="Zhan W."/>
            <person name="Jiang J.F."/>
            <person name="Wang Q."/>
            <person name="Zhang B."/>
            <person name="Ji P."/>
            <person name="Bell-Sakyi L."/>
            <person name="Cui X.M."/>
            <person name="Yuan T.T."/>
            <person name="Jiang B.G."/>
            <person name="Yang W.F."/>
            <person name="Lam T.T."/>
            <person name="Chang Q.C."/>
            <person name="Ding S.J."/>
            <person name="Wang X.J."/>
            <person name="Zhu J.G."/>
            <person name="Ruan X.D."/>
            <person name="Zhao L."/>
            <person name="Wei J.T."/>
            <person name="Ye R.Z."/>
            <person name="Que T.C."/>
            <person name="Du C.H."/>
            <person name="Zhou Y.H."/>
            <person name="Cheng J.X."/>
            <person name="Dai P.F."/>
            <person name="Guo W.B."/>
            <person name="Han X.H."/>
            <person name="Huang E.J."/>
            <person name="Li L.F."/>
            <person name="Wei W."/>
            <person name="Gao Y.C."/>
            <person name="Liu J.Z."/>
            <person name="Shao H.Z."/>
            <person name="Wang X."/>
            <person name="Wang C.C."/>
            <person name="Yang T.C."/>
            <person name="Huo Q.B."/>
            <person name="Li W."/>
            <person name="Chen H.Y."/>
            <person name="Chen S.E."/>
            <person name="Zhou L.G."/>
            <person name="Ni X.B."/>
            <person name="Tian J.H."/>
            <person name="Sheng Y."/>
            <person name="Liu T."/>
            <person name="Pan Y.S."/>
            <person name="Xia L.Y."/>
            <person name="Li J."/>
            <person name="Zhao F."/>
            <person name="Cao W.C."/>
        </authorList>
    </citation>
    <scope>NUCLEOTIDE SEQUENCE</scope>
    <source>
        <strain evidence="1">Rmic-2018</strain>
    </source>
</reference>
<evidence type="ECO:0000313" key="2">
    <source>
        <dbReference type="Proteomes" id="UP000821866"/>
    </source>
</evidence>
<proteinExistence type="predicted"/>
<comment type="caution">
    <text evidence="1">The sequence shown here is derived from an EMBL/GenBank/DDBJ whole genome shotgun (WGS) entry which is preliminary data.</text>
</comment>
<gene>
    <name evidence="1" type="ORF">HPB51_022581</name>
</gene>
<dbReference type="Gene3D" id="3.80.10.10">
    <property type="entry name" value="Ribonuclease Inhibitor"/>
    <property type="match status" value="1"/>
</dbReference>
<dbReference type="InterPro" id="IPR032675">
    <property type="entry name" value="LRR_dom_sf"/>
</dbReference>
<dbReference type="Proteomes" id="UP000821866">
    <property type="component" value="Unassembled WGS sequence"/>
</dbReference>
<dbReference type="VEuPathDB" id="VectorBase:LOC119170676"/>
<sequence length="332" mass="37132">MTSIMTAPSADLDISKYTGSVDDRPVQDMFNLFEFHAAATSWSERQRVTNFTDYVIGEAFKFYLTHIFENDEHWKIVKQVVVHGSILRENHRGRPTLKDFTFSSDVPASLLLDMIMEVGFNTCLQICANVTYSQSHFRKYSCTQLADLVSEHGGADFPPRLVLLAIYQPEHLTQQISNASEMANWTSVSHLCLVLVPLEPESTHYSTLGAEFFPCLHEFFVRVARNLQELNVNSFHFGLGLDLTKVLLYVNIKTLRALSTSPCGLHHPSALQCLVSGCPGLNDLDVRVYRKVTWYTALFAKARLSCTTTASPYSVVTIFAKSSGSPSASCRA</sequence>
<protein>
    <submittedName>
        <fullName evidence="1">Uncharacterized protein</fullName>
    </submittedName>
</protein>
<dbReference type="EMBL" id="JABSTU010000007">
    <property type="protein sequence ID" value="KAH8026606.1"/>
    <property type="molecule type" value="Genomic_DNA"/>
</dbReference>
<organism evidence="1 2">
    <name type="scientific">Rhipicephalus microplus</name>
    <name type="common">Cattle tick</name>
    <name type="synonym">Boophilus microplus</name>
    <dbReference type="NCBI Taxonomy" id="6941"/>
    <lineage>
        <taxon>Eukaryota</taxon>
        <taxon>Metazoa</taxon>
        <taxon>Ecdysozoa</taxon>
        <taxon>Arthropoda</taxon>
        <taxon>Chelicerata</taxon>
        <taxon>Arachnida</taxon>
        <taxon>Acari</taxon>
        <taxon>Parasitiformes</taxon>
        <taxon>Ixodida</taxon>
        <taxon>Ixodoidea</taxon>
        <taxon>Ixodidae</taxon>
        <taxon>Rhipicephalinae</taxon>
        <taxon>Rhipicephalus</taxon>
        <taxon>Boophilus</taxon>
    </lineage>
</organism>